<protein>
    <recommendedName>
        <fullName evidence="1">Pyridoxamine 5'-phosphate oxidase N-terminal domain-containing protein</fullName>
    </recommendedName>
</protein>
<name>A0A1E1EYP7_9SPHN</name>
<dbReference type="RefSeq" id="WP_066521321.1">
    <property type="nucleotide sequence ID" value="NZ_AP017655.1"/>
</dbReference>
<dbReference type="AlphaFoldDB" id="A0A1E1EYP7"/>
<dbReference type="PANTHER" id="PTHR42815:SF2">
    <property type="entry name" value="FAD-BINDING, PUTATIVE (AFU_ORTHOLOGUE AFUA_6G07600)-RELATED"/>
    <property type="match status" value="1"/>
</dbReference>
<dbReference type="Gene3D" id="2.30.110.10">
    <property type="entry name" value="Electron Transport, Fmn-binding Protein, Chain A"/>
    <property type="match status" value="1"/>
</dbReference>
<evidence type="ECO:0000313" key="3">
    <source>
        <dbReference type="Proteomes" id="UP000218272"/>
    </source>
</evidence>
<evidence type="ECO:0000313" key="2">
    <source>
        <dbReference type="EMBL" id="BAV63388.1"/>
    </source>
</evidence>
<keyword evidence="3" id="KW-1185">Reference proteome</keyword>
<proteinExistence type="predicted"/>
<sequence length="336" mass="35855">MTIDMIETIADLEGVVGKTPPPMHLKVIHHLDQGALRWIAQSPLMFATFGSSAGIGVTLGGDVPGFVSGTTHELRIPLDAFDDPRLAVAEAAFGSLFLVPGIGETLRVNGRVKAIESGHVHVAIEECYGHCAKALIRSDFWNGGPVEAPEILGDFVAACRFMGLATNGSEGRADLSPKGDPAGCMAQLDGDHLWFADRPGNRRVDSFRNLIEQRNMALILLVPGSTSVAVLRGRATLTTDEAARKRFVVKDKLPLLAIGVEVEGTALQSSAALSRARLWPVHATSDIDPAKLFIEHIKLNKVGGIGAVLARASLSVPGMTGLVKKGLDKDYRDNLY</sequence>
<evidence type="ECO:0000259" key="1">
    <source>
        <dbReference type="Pfam" id="PF01243"/>
    </source>
</evidence>
<dbReference type="KEGG" id="sclo:SCLO_1003480"/>
<accession>A0A1E1EYP7</accession>
<feature type="domain" description="Pyridoxamine 5'-phosphate oxidase N-terminal" evidence="1">
    <location>
        <begin position="154"/>
        <end position="247"/>
    </location>
</feature>
<dbReference type="Pfam" id="PF01243">
    <property type="entry name" value="PNPOx_N"/>
    <property type="match status" value="1"/>
</dbReference>
<gene>
    <name evidence="2" type="ORF">SCLO_1003480</name>
</gene>
<dbReference type="PANTHER" id="PTHR42815">
    <property type="entry name" value="FAD-BINDING, PUTATIVE (AFU_ORTHOLOGUE AFUA_6G07600)-RELATED"/>
    <property type="match status" value="1"/>
</dbReference>
<dbReference type="InterPro" id="IPR012349">
    <property type="entry name" value="Split_barrel_FMN-bd"/>
</dbReference>
<dbReference type="OrthoDB" id="9790331at2"/>
<dbReference type="EMBL" id="AP017655">
    <property type="protein sequence ID" value="BAV63388.1"/>
    <property type="molecule type" value="Genomic_DNA"/>
</dbReference>
<organism evidence="2 3">
    <name type="scientific">Sphingobium cloacae</name>
    <dbReference type="NCBI Taxonomy" id="120107"/>
    <lineage>
        <taxon>Bacteria</taxon>
        <taxon>Pseudomonadati</taxon>
        <taxon>Pseudomonadota</taxon>
        <taxon>Alphaproteobacteria</taxon>
        <taxon>Sphingomonadales</taxon>
        <taxon>Sphingomonadaceae</taxon>
        <taxon>Sphingobium</taxon>
    </lineage>
</organism>
<dbReference type="InterPro" id="IPR011576">
    <property type="entry name" value="Pyridox_Oxase_N"/>
</dbReference>
<reference evidence="2 3" key="1">
    <citation type="submission" date="2016-10" db="EMBL/GenBank/DDBJ databases">
        <title>Complete Genome Sequence of the Nonylphenol-Degrading Bacterium Sphingobium cloacae JCM 10874T.</title>
        <authorList>
            <person name="Ootsuka M."/>
            <person name="Nishizawa T."/>
            <person name="Ohta H."/>
        </authorList>
    </citation>
    <scope>NUCLEOTIDE SEQUENCE [LARGE SCALE GENOMIC DNA]</scope>
    <source>
        <strain evidence="2 3">JCM 10874</strain>
    </source>
</reference>
<dbReference type="SUPFAM" id="SSF50475">
    <property type="entry name" value="FMN-binding split barrel"/>
    <property type="match status" value="1"/>
</dbReference>
<dbReference type="Proteomes" id="UP000218272">
    <property type="component" value="Chromosome SCLO_1"/>
</dbReference>